<dbReference type="InterPro" id="IPR011051">
    <property type="entry name" value="RmlC_Cupin_sf"/>
</dbReference>
<evidence type="ECO:0008006" key="3">
    <source>
        <dbReference type="Google" id="ProtNLM"/>
    </source>
</evidence>
<dbReference type="RefSeq" id="WP_149616602.1">
    <property type="nucleotide sequence ID" value="NZ_CAWPFF010000024.1"/>
</dbReference>
<dbReference type="Proteomes" id="UP000322184">
    <property type="component" value="Unassembled WGS sequence"/>
</dbReference>
<proteinExistence type="predicted"/>
<gene>
    <name evidence="1" type="ORF">F0L16_08650</name>
</gene>
<dbReference type="EMBL" id="VTUW01000012">
    <property type="protein sequence ID" value="KAA1192131.1"/>
    <property type="molecule type" value="Genomic_DNA"/>
</dbReference>
<name>A0A5B0X198_9GAMM</name>
<protein>
    <recommendedName>
        <fullName evidence="3">Cysteine dioxygenase</fullName>
    </recommendedName>
</protein>
<dbReference type="Gene3D" id="2.60.120.10">
    <property type="entry name" value="Jelly Rolls"/>
    <property type="match status" value="1"/>
</dbReference>
<dbReference type="InterPro" id="IPR014710">
    <property type="entry name" value="RmlC-like_jellyroll"/>
</dbReference>
<sequence length="296" mass="34025">MTAFAFSKIIGDTLYHQWEQVRFDIDTFPSLAYQAITTFKPEHKINVFDIPFELLDTNEIPTQRINQGSLFGQPPLTLYVAEDRKFFIEIYLWSSVDMTIHDHPFSGAFTVLEGVCRHDTYLFDKTGGTSQLQTGNLTLKETELLSKGDCRRIFNGDRLIHRNLHLSKPTVTFIIRTFKEPGFIGMIFEESGLAVAPDLSAAESKFLDYLDGVLRLNNHDAAYRMIQSLVDSNCSDYAKYRSAEIYLEHTQHYHDVDLLSDMLSTSISSVTSDIFRKTFLLQRTRYLNGDEQHLTH</sequence>
<reference evidence="1 2" key="1">
    <citation type="submission" date="2019-09" db="EMBL/GenBank/DDBJ databases">
        <title>Whole genome sequence of Photorhabdus heterorhabditis strain ETL (Enterobacteriales: Enterobacteriaceae) a bacterial symbiont of Heterorhabditis zealandica strain ETL (Rhabditida: Heterorhabditidae).</title>
        <authorList>
            <person name="Lulamba T.E."/>
            <person name="Serepa-Dlamini M.H."/>
        </authorList>
    </citation>
    <scope>NUCLEOTIDE SEQUENCE [LARGE SCALE GENOMIC DNA]</scope>
    <source>
        <strain evidence="1 2">ETL</strain>
    </source>
</reference>
<dbReference type="SUPFAM" id="SSF51182">
    <property type="entry name" value="RmlC-like cupins"/>
    <property type="match status" value="1"/>
</dbReference>
<comment type="caution">
    <text evidence="1">The sequence shown here is derived from an EMBL/GenBank/DDBJ whole genome shotgun (WGS) entry which is preliminary data.</text>
</comment>
<evidence type="ECO:0000313" key="2">
    <source>
        <dbReference type="Proteomes" id="UP000322184"/>
    </source>
</evidence>
<organism evidence="1 2">
    <name type="scientific">Photorhabdus heterorhabditis</name>
    <dbReference type="NCBI Taxonomy" id="880156"/>
    <lineage>
        <taxon>Bacteria</taxon>
        <taxon>Pseudomonadati</taxon>
        <taxon>Pseudomonadota</taxon>
        <taxon>Gammaproteobacteria</taxon>
        <taxon>Enterobacterales</taxon>
        <taxon>Morganellaceae</taxon>
        <taxon>Photorhabdus</taxon>
    </lineage>
</organism>
<evidence type="ECO:0000313" key="1">
    <source>
        <dbReference type="EMBL" id="KAA1192131.1"/>
    </source>
</evidence>
<accession>A0A5B0X198</accession>
<dbReference type="AlphaFoldDB" id="A0A5B0X198"/>